<dbReference type="EMBL" id="MU275879">
    <property type="protein sequence ID" value="KAI0048975.1"/>
    <property type="molecule type" value="Genomic_DNA"/>
</dbReference>
<gene>
    <name evidence="1" type="ORF">FA95DRAFT_1604785</name>
</gene>
<comment type="caution">
    <text evidence="1">The sequence shown here is derived from an EMBL/GenBank/DDBJ whole genome shotgun (WGS) entry which is preliminary data.</text>
</comment>
<protein>
    <submittedName>
        <fullName evidence="1">Uncharacterized protein</fullName>
    </submittedName>
</protein>
<evidence type="ECO:0000313" key="2">
    <source>
        <dbReference type="Proteomes" id="UP000814033"/>
    </source>
</evidence>
<sequence>MPPSSPPAAATLLTLRGSTVARIHTVLSFVAFSSALLLGSALHFQKIVKNDVAGWPQEWFPSVSATIGDWYPERNLFQILIALTSGPRFALLALSHLLNRTASTSSLPAILLVTGIVRTLSCGGWVYITSSDDHDVHDVLMILYIACNIPWMWGGALLAQGKIRRRRILVASAFWLSLIPMVHFFVQHKVHRIPGAYTRYAFFEWSLIFTDVLYDSISEVQIRESNLQVTIEIPSMPNQAATRKDEEIEKAATTDSEPTASSPAPIAANNPVTSESSIKPADGSSGFYRLATARPFLSFASDVYFAYQSWTILTGLPVTLFYFSVWKLALAGPEFSSLATLAPLLLGIPEVMDWARTNGGRATLAGLASVTGVGLWWVESVWGRLAGVAVAAGCAAVKWAVEWESEERAYHAVVTLTGLLVSALSKHLNDGNNPAWPIVDEKSGGYHKPILVLALLALLELATRPASSSFPESVAPSPSTPAPSRKNPPSSSIPSPSEPWFLPGLALGALIYSLHERLADPSTLIAWSWTGYPVTGPHPHVHAGLTLFAQALGLTLGLLLSSSSRSTVVSPLTSSVRGQTQNTTSNLFTHPLVFALGHFSAYTLLTYTSWRGYFGGLAHAVFLMASAPHVIQQAGSAARARGAGRVFGVAWLTWIVFIFIGTFTVAYAFVPGAMPFREKTNLVLAAQLALLASSFSWRAVLSPFSLSQLPALPPLPVSTRKFTASTLVAILLAALAVPLARPLPPAPVPTARHSRARIVNAGIWTVHFGIDDSGRDSQRRVRDLVRDMELDVLGLLETDLHRPVFGGRDITRVLAQDLGYYVDIGPGPNKHTWGCALLSKFPILKSTHHLLPSPDGELAPAIEAILDVYGVNVTVVSLSEETPLDRELQATELARIMSASYPQPVIFLGYVVTKPHDERPAPYNIMVTDGRVYDIDEDDLDRWCEYILYRGLYRTAYARVSRSTITDTELQIGQFVVPRYGFTVGAASKEDRYLRAWKEDLPVEHWFPPEYYGDVQSGGVRGHFYHVFDTPLYYKIPAIAVL</sequence>
<reference evidence="1" key="1">
    <citation type="submission" date="2021-02" db="EMBL/GenBank/DDBJ databases">
        <authorList>
            <consortium name="DOE Joint Genome Institute"/>
            <person name="Ahrendt S."/>
            <person name="Looney B.P."/>
            <person name="Miyauchi S."/>
            <person name="Morin E."/>
            <person name="Drula E."/>
            <person name="Courty P.E."/>
            <person name="Chicoki N."/>
            <person name="Fauchery L."/>
            <person name="Kohler A."/>
            <person name="Kuo A."/>
            <person name="Labutti K."/>
            <person name="Pangilinan J."/>
            <person name="Lipzen A."/>
            <person name="Riley R."/>
            <person name="Andreopoulos W."/>
            <person name="He G."/>
            <person name="Johnson J."/>
            <person name="Barry K.W."/>
            <person name="Grigoriev I.V."/>
            <person name="Nagy L."/>
            <person name="Hibbett D."/>
            <person name="Henrissat B."/>
            <person name="Matheny P.B."/>
            <person name="Labbe J."/>
            <person name="Martin F."/>
        </authorList>
    </citation>
    <scope>NUCLEOTIDE SEQUENCE</scope>
    <source>
        <strain evidence="1">FP105234-sp</strain>
    </source>
</reference>
<keyword evidence="2" id="KW-1185">Reference proteome</keyword>
<accession>A0ACB8RZC8</accession>
<proteinExistence type="predicted"/>
<name>A0ACB8RZC8_9AGAM</name>
<organism evidence="1 2">
    <name type="scientific">Auriscalpium vulgare</name>
    <dbReference type="NCBI Taxonomy" id="40419"/>
    <lineage>
        <taxon>Eukaryota</taxon>
        <taxon>Fungi</taxon>
        <taxon>Dikarya</taxon>
        <taxon>Basidiomycota</taxon>
        <taxon>Agaricomycotina</taxon>
        <taxon>Agaricomycetes</taxon>
        <taxon>Russulales</taxon>
        <taxon>Auriscalpiaceae</taxon>
        <taxon>Auriscalpium</taxon>
    </lineage>
</organism>
<dbReference type="Proteomes" id="UP000814033">
    <property type="component" value="Unassembled WGS sequence"/>
</dbReference>
<evidence type="ECO:0000313" key="1">
    <source>
        <dbReference type="EMBL" id="KAI0048975.1"/>
    </source>
</evidence>
<reference evidence="1" key="2">
    <citation type="journal article" date="2022" name="New Phytol.">
        <title>Evolutionary transition to the ectomycorrhizal habit in the genomes of a hyperdiverse lineage of mushroom-forming fungi.</title>
        <authorList>
            <person name="Looney B."/>
            <person name="Miyauchi S."/>
            <person name="Morin E."/>
            <person name="Drula E."/>
            <person name="Courty P.E."/>
            <person name="Kohler A."/>
            <person name="Kuo A."/>
            <person name="LaButti K."/>
            <person name="Pangilinan J."/>
            <person name="Lipzen A."/>
            <person name="Riley R."/>
            <person name="Andreopoulos W."/>
            <person name="He G."/>
            <person name="Johnson J."/>
            <person name="Nolan M."/>
            <person name="Tritt A."/>
            <person name="Barry K.W."/>
            <person name="Grigoriev I.V."/>
            <person name="Nagy L.G."/>
            <person name="Hibbett D."/>
            <person name="Henrissat B."/>
            <person name="Matheny P.B."/>
            <person name="Labbe J."/>
            <person name="Martin F.M."/>
        </authorList>
    </citation>
    <scope>NUCLEOTIDE SEQUENCE</scope>
    <source>
        <strain evidence="1">FP105234-sp</strain>
    </source>
</reference>